<dbReference type="GeneID" id="115886668"/>
<proteinExistence type="inferred from homology"/>
<dbReference type="PANTHER" id="PTHR11005">
    <property type="entry name" value="LYSOSOMAL ACID LIPASE-RELATED"/>
    <property type="match status" value="1"/>
</dbReference>
<keyword evidence="3" id="KW-0378">Hydrolase</keyword>
<keyword evidence="4" id="KW-0442">Lipid degradation</keyword>
<dbReference type="Gene3D" id="3.40.50.1820">
    <property type="entry name" value="alpha/beta hydrolase"/>
    <property type="match status" value="2"/>
</dbReference>
<feature type="chain" id="PRO_5026763076" evidence="7">
    <location>
        <begin position="25"/>
        <end position="830"/>
    </location>
</feature>
<dbReference type="GO" id="GO:0016787">
    <property type="term" value="F:hydrolase activity"/>
    <property type="evidence" value="ECO:0007669"/>
    <property type="project" value="UniProtKB-KW"/>
</dbReference>
<reference evidence="10" key="1">
    <citation type="submission" date="2025-08" db="UniProtKB">
        <authorList>
            <consortium name="RefSeq"/>
        </authorList>
    </citation>
    <scope>IDENTIFICATION</scope>
    <source>
        <tissue evidence="10">Gonads</tissue>
    </source>
</reference>
<sequence>MTFFINSLLAFMLVFSLFPYNSSGRGFNKVCSSYEAYFDHPDINPQCWEDKDLYATPEQLARNHDLILERHTVKTEDLYMLTTFRLKKLDGRYGETVIFLQHGLASNSRCFMHNGNNSMAFVLAHQGFDVWLGNYRDTEFCSHEFLSRADFEYWNFSFDENGLYDLPANFEYVYQKTNKKIIYIGHSMGGTGMGIYSSVKSNEAEKYIQHAILIAPVFYMKNPLGLLRSYSDLGLFLSNVLKDVSVPVVLTPNTLEYQAIVEFCFSSLQNAKMCLAVVEEFMGPSQYNIDPDRFYFGVKIFSYSCVNSLTHYIQFAHSGEFQMFDFGDMGNLMRYHSLRPPKYNLSDVTIPMTLIYGETDYLGTKEDVLYAYNTYKKSIWETYSMPYNHAYFLINKDVVTTLYPNLMRSINKFNKKYVLGKNMSGNLSLYGILCFSISYSLSDEKNKVCDTLEAYFDYSVKNNHCKSILDVNSSPELIAQSYGYMLESHRVRTDDGYILTTYRVRNMIDNSYGSKVIFFQHGLMLNSRSYMSNGNNSIVFYFTKHGYDVWMGNFRDAEFCSHEAISRNNPKYWDFSFHENALYDLPANFKYIYNMTGKKMTYVGHSMGGTTMMIYGALRGEDAEKYIKNALLLSPAVYIKYPYIPTLIGLIVLNLVRWAGIGVLLSSSRLSFQIQIAFCMHSITTLKLCLRTVEFLFGPSKYRVEPPNVPYMMRLLNNACVKSLIHYAQQVLYEDFTKFDYGPTKNLQLYGTVQPPAYDLYNISVPITLLHGANDYIATRQDTFLKRYKNITTGDWHIFDMPYNHVYYLLNKDAVNILYPFMLKEISQHV</sequence>
<protein>
    <submittedName>
        <fullName evidence="10">Uncharacterized protein LOC115886668</fullName>
    </submittedName>
</protein>
<dbReference type="OrthoDB" id="9974421at2759"/>
<dbReference type="GO" id="GO:0016042">
    <property type="term" value="P:lipid catabolic process"/>
    <property type="evidence" value="ECO:0007669"/>
    <property type="project" value="UniProtKB-KW"/>
</dbReference>
<name>A0A6J2YFW5_SITOR</name>
<evidence type="ECO:0000256" key="4">
    <source>
        <dbReference type="ARBA" id="ARBA00022963"/>
    </source>
</evidence>
<evidence type="ECO:0000313" key="9">
    <source>
        <dbReference type="Proteomes" id="UP000504635"/>
    </source>
</evidence>
<gene>
    <name evidence="10" type="primary">LOC115886668</name>
</gene>
<organism evidence="9 10">
    <name type="scientific">Sitophilus oryzae</name>
    <name type="common">Rice weevil</name>
    <name type="synonym">Curculio oryzae</name>
    <dbReference type="NCBI Taxonomy" id="7048"/>
    <lineage>
        <taxon>Eukaryota</taxon>
        <taxon>Metazoa</taxon>
        <taxon>Ecdysozoa</taxon>
        <taxon>Arthropoda</taxon>
        <taxon>Hexapoda</taxon>
        <taxon>Insecta</taxon>
        <taxon>Pterygota</taxon>
        <taxon>Neoptera</taxon>
        <taxon>Endopterygota</taxon>
        <taxon>Coleoptera</taxon>
        <taxon>Polyphaga</taxon>
        <taxon>Cucujiformia</taxon>
        <taxon>Curculionidae</taxon>
        <taxon>Dryophthorinae</taxon>
        <taxon>Sitophilus</taxon>
    </lineage>
</organism>
<dbReference type="AlphaFoldDB" id="A0A6J2YFW5"/>
<feature type="domain" description="Partial AB-hydrolase lipase" evidence="8">
    <location>
        <begin position="59"/>
        <end position="115"/>
    </location>
</feature>
<accession>A0A6J2YFW5</accession>
<evidence type="ECO:0000256" key="5">
    <source>
        <dbReference type="ARBA" id="ARBA00023098"/>
    </source>
</evidence>
<keyword evidence="6" id="KW-0325">Glycoprotein</keyword>
<dbReference type="RefSeq" id="XP_030761780.1">
    <property type="nucleotide sequence ID" value="XM_030905920.1"/>
</dbReference>
<dbReference type="Pfam" id="PF04083">
    <property type="entry name" value="Abhydro_lipase"/>
    <property type="match status" value="2"/>
</dbReference>
<dbReference type="InParanoid" id="A0A6J2YFW5"/>
<dbReference type="Proteomes" id="UP000504635">
    <property type="component" value="Unplaced"/>
</dbReference>
<dbReference type="FunFam" id="3.40.50.1820:FF:000057">
    <property type="entry name" value="Lipase"/>
    <property type="match status" value="2"/>
</dbReference>
<evidence type="ECO:0000256" key="6">
    <source>
        <dbReference type="ARBA" id="ARBA00023180"/>
    </source>
</evidence>
<comment type="similarity">
    <text evidence="1">Belongs to the AB hydrolase superfamily. Lipase family.</text>
</comment>
<dbReference type="InterPro" id="IPR029058">
    <property type="entry name" value="AB_hydrolase_fold"/>
</dbReference>
<keyword evidence="5" id="KW-0443">Lipid metabolism</keyword>
<evidence type="ECO:0000256" key="3">
    <source>
        <dbReference type="ARBA" id="ARBA00022801"/>
    </source>
</evidence>
<evidence type="ECO:0000256" key="2">
    <source>
        <dbReference type="ARBA" id="ARBA00022729"/>
    </source>
</evidence>
<keyword evidence="2 7" id="KW-0732">Signal</keyword>
<evidence type="ECO:0000313" key="10">
    <source>
        <dbReference type="RefSeq" id="XP_030761780.1"/>
    </source>
</evidence>
<feature type="domain" description="Partial AB-hydrolase lipase" evidence="8">
    <location>
        <begin position="478"/>
        <end position="534"/>
    </location>
</feature>
<evidence type="ECO:0000259" key="8">
    <source>
        <dbReference type="Pfam" id="PF04083"/>
    </source>
</evidence>
<dbReference type="SUPFAM" id="SSF53474">
    <property type="entry name" value="alpha/beta-Hydrolases"/>
    <property type="match status" value="2"/>
</dbReference>
<dbReference type="KEGG" id="soy:115886668"/>
<keyword evidence="9" id="KW-1185">Reference proteome</keyword>
<evidence type="ECO:0000256" key="7">
    <source>
        <dbReference type="SAM" id="SignalP"/>
    </source>
</evidence>
<evidence type="ECO:0000256" key="1">
    <source>
        <dbReference type="ARBA" id="ARBA00010701"/>
    </source>
</evidence>
<feature type="signal peptide" evidence="7">
    <location>
        <begin position="1"/>
        <end position="24"/>
    </location>
</feature>
<dbReference type="InterPro" id="IPR006693">
    <property type="entry name" value="AB_hydrolase_lipase"/>
</dbReference>